<evidence type="ECO:0000313" key="3">
    <source>
        <dbReference type="Proteomes" id="UP001217089"/>
    </source>
</evidence>
<dbReference type="InterPro" id="IPR033579">
    <property type="entry name" value="TMEM128"/>
</dbReference>
<dbReference type="Pfam" id="PF20479">
    <property type="entry name" value="TMEM128"/>
    <property type="match status" value="1"/>
</dbReference>
<feature type="transmembrane region" description="Helical" evidence="1">
    <location>
        <begin position="184"/>
        <end position="204"/>
    </location>
</feature>
<feature type="transmembrane region" description="Helical" evidence="1">
    <location>
        <begin position="155"/>
        <end position="178"/>
    </location>
</feature>
<name>A0ABQ9FP59_TEGGR</name>
<comment type="caution">
    <text evidence="2">The sequence shown here is derived from an EMBL/GenBank/DDBJ whole genome shotgun (WGS) entry which is preliminary data.</text>
</comment>
<sequence>MIKHEMSTETDRLLISDDDAMENIRRRVQKKIAGQFLEVINPDLMEADGESPDHSKLRENMDPDTRKKFEKRYEKYRTNTNNYKYSIQNFMWLLVAIAVFYYTDFYFAVRYDIRVNRFWFNLGALLVLVTVSIAAFLIVWLSFIKKVHSDDWERLYPSAIPLATASSIMSGIFLTVGLWPLWNILTPVILFILFMGFIVTVAMLPDF</sequence>
<keyword evidence="3" id="KW-1185">Reference proteome</keyword>
<dbReference type="EMBL" id="JARBDR010000246">
    <property type="protein sequence ID" value="KAJ8317727.1"/>
    <property type="molecule type" value="Genomic_DNA"/>
</dbReference>
<accession>A0ABQ9FP59</accession>
<dbReference type="Gene3D" id="1.20.1250.20">
    <property type="entry name" value="MFS general substrate transporter like domains"/>
    <property type="match status" value="1"/>
</dbReference>
<keyword evidence="1" id="KW-0812">Transmembrane</keyword>
<evidence type="ECO:0000313" key="2">
    <source>
        <dbReference type="EMBL" id="KAJ8317727.1"/>
    </source>
</evidence>
<keyword evidence="1" id="KW-0472">Membrane</keyword>
<feature type="transmembrane region" description="Helical" evidence="1">
    <location>
        <begin position="120"/>
        <end position="143"/>
    </location>
</feature>
<protein>
    <recommendedName>
        <fullName evidence="4">Transmembrane protein 128</fullName>
    </recommendedName>
</protein>
<dbReference type="Proteomes" id="UP001217089">
    <property type="component" value="Unassembled WGS sequence"/>
</dbReference>
<proteinExistence type="predicted"/>
<evidence type="ECO:0008006" key="4">
    <source>
        <dbReference type="Google" id="ProtNLM"/>
    </source>
</evidence>
<feature type="transmembrane region" description="Helical" evidence="1">
    <location>
        <begin position="90"/>
        <end position="108"/>
    </location>
</feature>
<dbReference type="PANTHER" id="PTHR31134">
    <property type="entry name" value="TRANSMEMBRANE PROTEIN 128"/>
    <property type="match status" value="1"/>
</dbReference>
<organism evidence="2 3">
    <name type="scientific">Tegillarca granosa</name>
    <name type="common">Malaysian cockle</name>
    <name type="synonym">Anadara granosa</name>
    <dbReference type="NCBI Taxonomy" id="220873"/>
    <lineage>
        <taxon>Eukaryota</taxon>
        <taxon>Metazoa</taxon>
        <taxon>Spiralia</taxon>
        <taxon>Lophotrochozoa</taxon>
        <taxon>Mollusca</taxon>
        <taxon>Bivalvia</taxon>
        <taxon>Autobranchia</taxon>
        <taxon>Pteriomorphia</taxon>
        <taxon>Arcoida</taxon>
        <taxon>Arcoidea</taxon>
        <taxon>Arcidae</taxon>
        <taxon>Tegillarca</taxon>
    </lineage>
</organism>
<dbReference type="InterPro" id="IPR036259">
    <property type="entry name" value="MFS_trans_sf"/>
</dbReference>
<keyword evidence="1" id="KW-1133">Transmembrane helix</keyword>
<dbReference type="PANTHER" id="PTHR31134:SF1">
    <property type="entry name" value="TRANSMEMBRANE PROTEIN 128"/>
    <property type="match status" value="1"/>
</dbReference>
<dbReference type="SUPFAM" id="SSF103473">
    <property type="entry name" value="MFS general substrate transporter"/>
    <property type="match status" value="1"/>
</dbReference>
<reference evidence="2 3" key="1">
    <citation type="submission" date="2022-12" db="EMBL/GenBank/DDBJ databases">
        <title>Chromosome-level genome of Tegillarca granosa.</title>
        <authorList>
            <person name="Kim J."/>
        </authorList>
    </citation>
    <scope>NUCLEOTIDE SEQUENCE [LARGE SCALE GENOMIC DNA]</scope>
    <source>
        <strain evidence="2">Teg-2019</strain>
        <tissue evidence="2">Adductor muscle</tissue>
    </source>
</reference>
<evidence type="ECO:0000256" key="1">
    <source>
        <dbReference type="SAM" id="Phobius"/>
    </source>
</evidence>
<gene>
    <name evidence="2" type="ORF">KUTeg_005631</name>
</gene>